<dbReference type="Pfam" id="PF04652">
    <property type="entry name" value="Vta1"/>
    <property type="match status" value="1"/>
</dbReference>
<evidence type="ECO:0000313" key="5">
    <source>
        <dbReference type="Proteomes" id="UP000054843"/>
    </source>
</evidence>
<dbReference type="InterPro" id="IPR044538">
    <property type="entry name" value="Vta1-like"/>
</dbReference>
<dbReference type="STRING" id="268474.A0A0V1MVX2"/>
<dbReference type="Gene3D" id="1.25.40.270">
    <property type="entry name" value="Vacuolar protein sorting-associated protein vta1"/>
    <property type="match status" value="1"/>
</dbReference>
<protein>
    <submittedName>
        <fullName evidence="4">Vacuolar protein sorting-associated protein VTA1-like protein</fullName>
    </submittedName>
</protein>
<feature type="non-terminal residue" evidence="4">
    <location>
        <position position="313"/>
    </location>
</feature>
<gene>
    <name evidence="4" type="primary">VTA1</name>
    <name evidence="4" type="ORF">T10_10770</name>
</gene>
<dbReference type="OrthoDB" id="391137at2759"/>
<name>A0A0V1MVX2_9BILA</name>
<sequence>LPEAFKSLKPFLKIAKDMSGRDVAIEYWCLRYVFREALRLDRTSPECQPFTAFVLSYLKKLEDENEVPERFTSINVAQKYMKRVALNVFQEADKIDRSGKFSITVVKLFIRASNLINVLTVLGDLDDSLIEARKYGRWRGAYLFDCFNSCKNPLPPAQEEMNELLDQVRYHGELSYGPRDDYKVYGIAEKIVVPLHYSEMPDDGALVDVKLEEALEQFADFNNAHDLCKLAAISLQQEKSYAVLEDRFMEDATVCFGIKDAVVSLSHSNVDEGSSESLYQCDEWTSKKGKREKKDKGYCYLHRLSSEEQLVHI</sequence>
<dbReference type="AlphaFoldDB" id="A0A0V1MVX2"/>
<organism evidence="4 5">
    <name type="scientific">Trichinella papuae</name>
    <dbReference type="NCBI Taxonomy" id="268474"/>
    <lineage>
        <taxon>Eukaryota</taxon>
        <taxon>Metazoa</taxon>
        <taxon>Ecdysozoa</taxon>
        <taxon>Nematoda</taxon>
        <taxon>Enoplea</taxon>
        <taxon>Dorylaimia</taxon>
        <taxon>Trichinellida</taxon>
        <taxon>Trichinellidae</taxon>
        <taxon>Trichinella</taxon>
    </lineage>
</organism>
<evidence type="ECO:0000256" key="2">
    <source>
        <dbReference type="ARBA" id="ARBA00023136"/>
    </source>
</evidence>
<feature type="non-terminal residue" evidence="4">
    <location>
        <position position="1"/>
    </location>
</feature>
<accession>A0A0V1MVX2</accession>
<dbReference type="InterPro" id="IPR023175">
    <property type="entry name" value="Vta1/CALS_N_sf"/>
</dbReference>
<evidence type="ECO:0000259" key="3">
    <source>
        <dbReference type="Pfam" id="PF04652"/>
    </source>
</evidence>
<comment type="caution">
    <text evidence="4">The sequence shown here is derived from an EMBL/GenBank/DDBJ whole genome shotgun (WGS) entry which is preliminary data.</text>
</comment>
<dbReference type="GO" id="GO:0005771">
    <property type="term" value="C:multivesicular body"/>
    <property type="evidence" value="ECO:0007669"/>
    <property type="project" value="TreeGrafter"/>
</dbReference>
<feature type="domain" description="Vta1/callose synthase N-terminal" evidence="3">
    <location>
        <begin position="8"/>
        <end position="147"/>
    </location>
</feature>
<comment type="subcellular location">
    <subcellularLocation>
        <location evidence="1">Endomembrane system</location>
    </subcellularLocation>
</comment>
<evidence type="ECO:0000256" key="1">
    <source>
        <dbReference type="ARBA" id="ARBA00004308"/>
    </source>
</evidence>
<dbReference type="PANTHER" id="PTHR46009:SF1">
    <property type="entry name" value="VACUOLAR PROTEIN SORTING-ASSOCIATED PROTEIN VTA1 HOMOLOG"/>
    <property type="match status" value="1"/>
</dbReference>
<dbReference type="GO" id="GO:0032511">
    <property type="term" value="P:late endosome to vacuole transport via multivesicular body sorting pathway"/>
    <property type="evidence" value="ECO:0007669"/>
    <property type="project" value="InterPro"/>
</dbReference>
<keyword evidence="5" id="KW-1185">Reference proteome</keyword>
<reference evidence="4 5" key="1">
    <citation type="submission" date="2015-01" db="EMBL/GenBank/DDBJ databases">
        <title>Evolution of Trichinella species and genotypes.</title>
        <authorList>
            <person name="Korhonen P.K."/>
            <person name="Edoardo P."/>
            <person name="Giuseppe L.R."/>
            <person name="Gasser R.B."/>
        </authorList>
    </citation>
    <scope>NUCLEOTIDE SEQUENCE [LARGE SCALE GENOMIC DNA]</scope>
    <source>
        <strain evidence="4">ISS1980</strain>
    </source>
</reference>
<evidence type="ECO:0000313" key="4">
    <source>
        <dbReference type="EMBL" id="KRZ75933.1"/>
    </source>
</evidence>
<keyword evidence="2" id="KW-0472">Membrane</keyword>
<dbReference type="EMBL" id="JYDO01000033">
    <property type="protein sequence ID" value="KRZ75933.1"/>
    <property type="molecule type" value="Genomic_DNA"/>
</dbReference>
<dbReference type="Proteomes" id="UP000054843">
    <property type="component" value="Unassembled WGS sequence"/>
</dbReference>
<dbReference type="PANTHER" id="PTHR46009">
    <property type="entry name" value="VACUOLAR PROTEIN SORTING-ASSOCIATED PROTEIN VTA1 HOMOLOG"/>
    <property type="match status" value="1"/>
</dbReference>
<dbReference type="InterPro" id="IPR039431">
    <property type="entry name" value="Vta1/CALS_N"/>
</dbReference>
<proteinExistence type="predicted"/>